<name>A0AAW4IYN5_CLOPF</name>
<dbReference type="Proteomes" id="UP000668068">
    <property type="component" value="Unassembled WGS sequence"/>
</dbReference>
<protein>
    <submittedName>
        <fullName evidence="1">Uncharacterized protein</fullName>
    </submittedName>
</protein>
<reference evidence="1" key="1">
    <citation type="submission" date="2020-12" db="EMBL/GenBank/DDBJ databases">
        <title>Comparative genomics of Clostridium perfringens reveals patterns of host-associated phylogenetic clades and virulence factors.</title>
        <authorList>
            <person name="Smith A.H."/>
            <person name="Geier R."/>
        </authorList>
    </citation>
    <scope>NUCLEOTIDE SEQUENCE</scope>
    <source>
        <strain evidence="1">CHD30677R</strain>
    </source>
</reference>
<gene>
    <name evidence="1" type="ORF">JJB47_11870</name>
</gene>
<comment type="caution">
    <text evidence="1">The sequence shown here is derived from an EMBL/GenBank/DDBJ whole genome shotgun (WGS) entry which is preliminary data.</text>
</comment>
<sequence>MNKFNSKETTLALKGVLSKIQQNYAKEYKNLGLHIKNKDGSFKSLKEMLEDIN</sequence>
<evidence type="ECO:0000313" key="1">
    <source>
        <dbReference type="EMBL" id="MBO3359469.1"/>
    </source>
</evidence>
<dbReference type="AlphaFoldDB" id="A0AAW4IYN5"/>
<accession>A0AAW4IYN5</accession>
<dbReference type="RefSeq" id="WP_198634482.1">
    <property type="nucleotide sequence ID" value="NZ_JACOGY010000009.1"/>
</dbReference>
<evidence type="ECO:0000313" key="2">
    <source>
        <dbReference type="Proteomes" id="UP000668068"/>
    </source>
</evidence>
<proteinExistence type="predicted"/>
<dbReference type="EMBL" id="JAENQP010000007">
    <property type="protein sequence ID" value="MBO3359469.1"/>
    <property type="molecule type" value="Genomic_DNA"/>
</dbReference>
<organism evidence="1 2">
    <name type="scientific">Clostridium perfringens</name>
    <dbReference type="NCBI Taxonomy" id="1502"/>
    <lineage>
        <taxon>Bacteria</taxon>
        <taxon>Bacillati</taxon>
        <taxon>Bacillota</taxon>
        <taxon>Clostridia</taxon>
        <taxon>Eubacteriales</taxon>
        <taxon>Clostridiaceae</taxon>
        <taxon>Clostridium</taxon>
    </lineage>
</organism>